<name>A0ABD7MU65_CORUL</name>
<protein>
    <submittedName>
        <fullName evidence="1">Uncharacterized protein</fullName>
    </submittedName>
</protein>
<dbReference type="AlphaFoldDB" id="A0ABD7MU65"/>
<dbReference type="EMBL" id="LS483400">
    <property type="protein sequence ID" value="SQG52132.1"/>
    <property type="molecule type" value="Genomic_DNA"/>
</dbReference>
<dbReference type="Proteomes" id="UP000248741">
    <property type="component" value="Chromosome 1"/>
</dbReference>
<accession>A0ABD7MU65</accession>
<evidence type="ECO:0000313" key="2">
    <source>
        <dbReference type="Proteomes" id="UP000248741"/>
    </source>
</evidence>
<gene>
    <name evidence="1" type="ORF">NCTC7908_01619</name>
</gene>
<dbReference type="RefSeq" id="WP_095075973.1">
    <property type="nucleotide sequence ID" value="NZ_CP068134.1"/>
</dbReference>
<evidence type="ECO:0000313" key="1">
    <source>
        <dbReference type="EMBL" id="SQG52132.1"/>
    </source>
</evidence>
<organism evidence="1 2">
    <name type="scientific">Corynebacterium ulcerans</name>
    <dbReference type="NCBI Taxonomy" id="65058"/>
    <lineage>
        <taxon>Bacteria</taxon>
        <taxon>Bacillati</taxon>
        <taxon>Actinomycetota</taxon>
        <taxon>Actinomycetes</taxon>
        <taxon>Mycobacteriales</taxon>
        <taxon>Corynebacteriaceae</taxon>
        <taxon>Corynebacterium</taxon>
    </lineage>
</organism>
<reference evidence="1 2" key="1">
    <citation type="submission" date="2018-06" db="EMBL/GenBank/DDBJ databases">
        <authorList>
            <consortium name="Pathogen Informatics"/>
            <person name="Doyle S."/>
        </authorList>
    </citation>
    <scope>NUCLEOTIDE SEQUENCE [LARGE SCALE GENOMIC DNA]</scope>
    <source>
        <strain evidence="1 2">NCTC7908</strain>
    </source>
</reference>
<sequence>MTANWNLSSFGFYMNSLLKRYFAGDVAMPPEDVEVRATWRTSEHVYCVFSVMSAQGIAYVGMEMPPIPSSEGVSSEEDTAVKGWVDQLAGNTIAPDLDYGSDDKIKWLGGDRDYDPKHFVELRRMKDEGAEIYIPLTGHG</sequence>
<proteinExistence type="predicted"/>